<reference key="2">
    <citation type="submission" date="2011-10" db="EMBL/GenBank/DDBJ databases">
        <title>The genome and transcriptome sequence of Clonorchis sinensis provide insights into the carcinogenic liver fluke.</title>
        <authorList>
            <person name="Wang X."/>
            <person name="Huang Y."/>
            <person name="Chen W."/>
            <person name="Liu H."/>
            <person name="Guo L."/>
            <person name="Chen Y."/>
            <person name="Luo F."/>
            <person name="Zhou W."/>
            <person name="Sun J."/>
            <person name="Mao Q."/>
            <person name="Liang P."/>
            <person name="Zhou C."/>
            <person name="Tian Y."/>
            <person name="Men J."/>
            <person name="Lv X."/>
            <person name="Huang L."/>
            <person name="Zhou J."/>
            <person name="Hu Y."/>
            <person name="Li R."/>
            <person name="Zhang F."/>
            <person name="Lei H."/>
            <person name="Li X."/>
            <person name="Hu X."/>
            <person name="Liang C."/>
            <person name="Xu J."/>
            <person name="Wu Z."/>
            <person name="Yu X."/>
        </authorList>
    </citation>
    <scope>NUCLEOTIDE SEQUENCE</scope>
    <source>
        <strain>Henan</strain>
    </source>
</reference>
<dbReference type="Proteomes" id="UP000008909">
    <property type="component" value="Unassembled WGS sequence"/>
</dbReference>
<evidence type="ECO:0000313" key="3">
    <source>
        <dbReference type="Proteomes" id="UP000008909"/>
    </source>
</evidence>
<dbReference type="AlphaFoldDB" id="G7YHG1"/>
<keyword evidence="3" id="KW-1185">Reference proteome</keyword>
<accession>G7YHG1</accession>
<organism evidence="2 3">
    <name type="scientific">Clonorchis sinensis</name>
    <name type="common">Chinese liver fluke</name>
    <dbReference type="NCBI Taxonomy" id="79923"/>
    <lineage>
        <taxon>Eukaryota</taxon>
        <taxon>Metazoa</taxon>
        <taxon>Spiralia</taxon>
        <taxon>Lophotrochozoa</taxon>
        <taxon>Platyhelminthes</taxon>
        <taxon>Trematoda</taxon>
        <taxon>Digenea</taxon>
        <taxon>Opisthorchiida</taxon>
        <taxon>Opisthorchiata</taxon>
        <taxon>Opisthorchiidae</taxon>
        <taxon>Clonorchis</taxon>
    </lineage>
</organism>
<dbReference type="EMBL" id="DF143285">
    <property type="protein sequence ID" value="GAA52394.1"/>
    <property type="molecule type" value="Genomic_DNA"/>
</dbReference>
<evidence type="ECO:0000256" key="1">
    <source>
        <dbReference type="SAM" id="MobiDB-lite"/>
    </source>
</evidence>
<reference evidence="2" key="1">
    <citation type="journal article" date="2011" name="Genome Biol.">
        <title>The draft genome of the carcinogenic human liver fluke Clonorchis sinensis.</title>
        <authorList>
            <person name="Wang X."/>
            <person name="Chen W."/>
            <person name="Huang Y."/>
            <person name="Sun J."/>
            <person name="Men J."/>
            <person name="Liu H."/>
            <person name="Luo F."/>
            <person name="Guo L."/>
            <person name="Lv X."/>
            <person name="Deng C."/>
            <person name="Zhou C."/>
            <person name="Fan Y."/>
            <person name="Li X."/>
            <person name="Huang L."/>
            <person name="Hu Y."/>
            <person name="Liang C."/>
            <person name="Hu X."/>
            <person name="Xu J."/>
            <person name="Yu X."/>
        </authorList>
    </citation>
    <scope>NUCLEOTIDE SEQUENCE [LARGE SCALE GENOMIC DNA]</scope>
    <source>
        <strain evidence="2">Henan</strain>
    </source>
</reference>
<proteinExistence type="predicted"/>
<gene>
    <name evidence="2" type="ORF">CLF_107981</name>
</gene>
<sequence length="233" mass="26996">MTRWNDEFRYSRCPCRCAPDQSRGVEYVTVDLLAKLGSCLNDTSSSLEENLIDRTLTLSALMVTKPISKLGEMINDHTHLPTHLDGKCTISTDDGSTWPSQLMVWAGQFRIQPYPFGILQQKSPKREYKNTPLLLYENQEGHIFNWGEKTIPGYTKTDPNYEPGSNKELRNTQVQKPYKTSEKNQRTPPTGHKIRSKKRGRWNAHASRRKMNKSEEPTKYRFWNRSIATTEQK</sequence>
<name>G7YHG1_CLOSI</name>
<protein>
    <submittedName>
        <fullName evidence="2">Uncharacterized protein</fullName>
    </submittedName>
</protein>
<evidence type="ECO:0000313" key="2">
    <source>
        <dbReference type="EMBL" id="GAA52394.1"/>
    </source>
</evidence>
<feature type="region of interest" description="Disordered" evidence="1">
    <location>
        <begin position="155"/>
        <end position="218"/>
    </location>
</feature>
<feature type="compositionally biased region" description="Basic residues" evidence="1">
    <location>
        <begin position="192"/>
        <end position="211"/>
    </location>
</feature>